<dbReference type="KEGG" id="cgob:115007212"/>
<dbReference type="InParanoid" id="A0A6J2PKM0"/>
<evidence type="ECO:0000313" key="4">
    <source>
        <dbReference type="RefSeq" id="XP_029285836.1"/>
    </source>
</evidence>
<evidence type="ECO:0000256" key="1">
    <source>
        <dbReference type="SAM" id="MobiDB-lite"/>
    </source>
</evidence>
<dbReference type="InterPro" id="IPR000157">
    <property type="entry name" value="TIR_dom"/>
</dbReference>
<dbReference type="InterPro" id="IPR035897">
    <property type="entry name" value="Toll_tir_struct_dom_sf"/>
</dbReference>
<feature type="region of interest" description="Disordered" evidence="1">
    <location>
        <begin position="146"/>
        <end position="166"/>
    </location>
</feature>
<dbReference type="RefSeq" id="XP_029285836.1">
    <property type="nucleotide sequence ID" value="XM_029429976.1"/>
</dbReference>
<sequence length="297" mass="33985">MPSHIMLSYQWDDQALVKKIHDRLKDDGLPVWMDIEGGVTGNINDSMAAGVEEAVVICPFMTPAYQASRSCKKELNYADTREVIIVPAMLTNNWEASEWLGLITAGLLWVDFRNAQKDEEHFEMCLRSLEEEIMFNAGHLLAVEEPQREQVDQPEPSKPHLKKKPGRGFRHALSKLYIHESGEQIIPPTEDSRNTVELNETAGDHCYWVEIKGDGCKYYRNVVTNRYLGFDPSRNQVHSEVSPAASEEWLMLVDLTDQSHQRAVIMKNKHSGRFLAVHNGHFIGLTSYNEDCKWFLE</sequence>
<dbReference type="AlphaFoldDB" id="A0A6J2PKM0"/>
<evidence type="ECO:0000259" key="2">
    <source>
        <dbReference type="Pfam" id="PF13676"/>
    </source>
</evidence>
<dbReference type="PANTHER" id="PTHR46270">
    <property type="entry name" value="ARMADILLO-TYPE FOLD-RELATED"/>
    <property type="match status" value="1"/>
</dbReference>
<dbReference type="Proteomes" id="UP000504630">
    <property type="component" value="Chromosome 1"/>
</dbReference>
<reference evidence="4" key="1">
    <citation type="submission" date="2025-08" db="UniProtKB">
        <authorList>
            <consortium name="RefSeq"/>
        </authorList>
    </citation>
    <scope>IDENTIFICATION</scope>
</reference>
<gene>
    <name evidence="4" type="primary">LOC115007212</name>
</gene>
<feature type="compositionally biased region" description="Basic and acidic residues" evidence="1">
    <location>
        <begin position="146"/>
        <end position="158"/>
    </location>
</feature>
<protein>
    <submittedName>
        <fullName evidence="4">Uncharacterized protein LOC115007212</fullName>
    </submittedName>
</protein>
<accession>A0A6J2PKM0</accession>
<dbReference type="Pfam" id="PF13676">
    <property type="entry name" value="TIR_2"/>
    <property type="match status" value="1"/>
</dbReference>
<dbReference type="GeneID" id="115007212"/>
<dbReference type="OrthoDB" id="2148946at2759"/>
<organism evidence="3 4">
    <name type="scientific">Cottoperca gobio</name>
    <name type="common">Frogmouth</name>
    <name type="synonym">Aphritis gobio</name>
    <dbReference type="NCBI Taxonomy" id="56716"/>
    <lineage>
        <taxon>Eukaryota</taxon>
        <taxon>Metazoa</taxon>
        <taxon>Chordata</taxon>
        <taxon>Craniata</taxon>
        <taxon>Vertebrata</taxon>
        <taxon>Euteleostomi</taxon>
        <taxon>Actinopterygii</taxon>
        <taxon>Neopterygii</taxon>
        <taxon>Teleostei</taxon>
        <taxon>Neoteleostei</taxon>
        <taxon>Acanthomorphata</taxon>
        <taxon>Eupercaria</taxon>
        <taxon>Perciformes</taxon>
        <taxon>Notothenioidei</taxon>
        <taxon>Bovichtidae</taxon>
        <taxon>Cottoperca</taxon>
    </lineage>
</organism>
<feature type="domain" description="TIR" evidence="2">
    <location>
        <begin position="5"/>
        <end position="123"/>
    </location>
</feature>
<dbReference type="PANTHER" id="PTHR46270:SF2">
    <property type="entry name" value="TIR DOMAIN-CONTAINING PROTEIN"/>
    <property type="match status" value="1"/>
</dbReference>
<name>A0A6J2PKM0_COTGO</name>
<dbReference type="GO" id="GO:0007165">
    <property type="term" value="P:signal transduction"/>
    <property type="evidence" value="ECO:0007669"/>
    <property type="project" value="InterPro"/>
</dbReference>
<evidence type="ECO:0000313" key="3">
    <source>
        <dbReference type="Proteomes" id="UP000504630"/>
    </source>
</evidence>
<dbReference type="SUPFAM" id="SSF52200">
    <property type="entry name" value="Toll/Interleukin receptor TIR domain"/>
    <property type="match status" value="1"/>
</dbReference>
<proteinExistence type="predicted"/>
<dbReference type="Gene3D" id="3.40.50.10140">
    <property type="entry name" value="Toll/interleukin-1 receptor homology (TIR) domain"/>
    <property type="match status" value="1"/>
</dbReference>
<keyword evidence="3" id="KW-1185">Reference proteome</keyword>